<protein>
    <submittedName>
        <fullName evidence="1">Uncharacterized protein</fullName>
    </submittedName>
</protein>
<reference evidence="2" key="1">
    <citation type="journal article" date="2022" name="Mol. Ecol. Resour.">
        <title>The genomes of chicory, endive, great burdock and yacon provide insights into Asteraceae palaeo-polyploidization history and plant inulin production.</title>
        <authorList>
            <person name="Fan W."/>
            <person name="Wang S."/>
            <person name="Wang H."/>
            <person name="Wang A."/>
            <person name="Jiang F."/>
            <person name="Liu H."/>
            <person name="Zhao H."/>
            <person name="Xu D."/>
            <person name="Zhang Y."/>
        </authorList>
    </citation>
    <scope>NUCLEOTIDE SEQUENCE [LARGE SCALE GENOMIC DNA]</scope>
    <source>
        <strain evidence="2">cv. Yunnan</strain>
    </source>
</reference>
<evidence type="ECO:0000313" key="1">
    <source>
        <dbReference type="EMBL" id="KAI3799026.1"/>
    </source>
</evidence>
<name>A0ACB9HU66_9ASTR</name>
<organism evidence="1 2">
    <name type="scientific">Smallanthus sonchifolius</name>
    <dbReference type="NCBI Taxonomy" id="185202"/>
    <lineage>
        <taxon>Eukaryota</taxon>
        <taxon>Viridiplantae</taxon>
        <taxon>Streptophyta</taxon>
        <taxon>Embryophyta</taxon>
        <taxon>Tracheophyta</taxon>
        <taxon>Spermatophyta</taxon>
        <taxon>Magnoliopsida</taxon>
        <taxon>eudicotyledons</taxon>
        <taxon>Gunneridae</taxon>
        <taxon>Pentapetalae</taxon>
        <taxon>asterids</taxon>
        <taxon>campanulids</taxon>
        <taxon>Asterales</taxon>
        <taxon>Asteraceae</taxon>
        <taxon>Asteroideae</taxon>
        <taxon>Heliantheae alliance</taxon>
        <taxon>Millerieae</taxon>
        <taxon>Smallanthus</taxon>
    </lineage>
</organism>
<evidence type="ECO:0000313" key="2">
    <source>
        <dbReference type="Proteomes" id="UP001056120"/>
    </source>
</evidence>
<proteinExistence type="predicted"/>
<sequence length="122" mass="13665">MSLESNINCNDQSGIDHFLKRVASLSRRATPTTPARSRHVKKPGFARAVCKAHVKPSRSQLSACDLVWCAYLDSFVVWKIKDVGSLEGDLVRSAFRMEISMMQKCKPEGDNADLTHDMKAIR</sequence>
<gene>
    <name evidence="1" type="ORF">L1987_34314</name>
</gene>
<comment type="caution">
    <text evidence="1">The sequence shown here is derived from an EMBL/GenBank/DDBJ whole genome shotgun (WGS) entry which is preliminary data.</text>
</comment>
<keyword evidence="2" id="KW-1185">Reference proteome</keyword>
<accession>A0ACB9HU66</accession>
<dbReference type="EMBL" id="CM042028">
    <property type="protein sequence ID" value="KAI3799026.1"/>
    <property type="molecule type" value="Genomic_DNA"/>
</dbReference>
<dbReference type="Proteomes" id="UP001056120">
    <property type="component" value="Linkage Group LG11"/>
</dbReference>
<reference evidence="1 2" key="2">
    <citation type="journal article" date="2022" name="Mol. Ecol. Resour.">
        <title>The genomes of chicory, endive, great burdock and yacon provide insights into Asteraceae paleo-polyploidization history and plant inulin production.</title>
        <authorList>
            <person name="Fan W."/>
            <person name="Wang S."/>
            <person name="Wang H."/>
            <person name="Wang A."/>
            <person name="Jiang F."/>
            <person name="Liu H."/>
            <person name="Zhao H."/>
            <person name="Xu D."/>
            <person name="Zhang Y."/>
        </authorList>
    </citation>
    <scope>NUCLEOTIDE SEQUENCE [LARGE SCALE GENOMIC DNA]</scope>
    <source>
        <strain evidence="2">cv. Yunnan</strain>
        <tissue evidence="1">Leaves</tissue>
    </source>
</reference>